<organism evidence="1 2">
    <name type="scientific">Paramecium tetraurelia</name>
    <dbReference type="NCBI Taxonomy" id="5888"/>
    <lineage>
        <taxon>Eukaryota</taxon>
        <taxon>Sar</taxon>
        <taxon>Alveolata</taxon>
        <taxon>Ciliophora</taxon>
        <taxon>Intramacronucleata</taxon>
        <taxon>Oligohymenophorea</taxon>
        <taxon>Peniculida</taxon>
        <taxon>Parameciidae</taxon>
        <taxon>Paramecium</taxon>
    </lineage>
</organism>
<keyword evidence="2" id="KW-1185">Reference proteome</keyword>
<name>A0C518_PARTE</name>
<dbReference type="AlphaFoldDB" id="A0C518"/>
<gene>
    <name evidence="1" type="ORF">GSPATT00006384001</name>
</gene>
<evidence type="ECO:0000313" key="2">
    <source>
        <dbReference type="Proteomes" id="UP000000600"/>
    </source>
</evidence>
<accession>A0C518</accession>
<reference evidence="1 2" key="1">
    <citation type="journal article" date="2006" name="Nature">
        <title>Global trends of whole-genome duplications revealed by the ciliate Paramecium tetraurelia.</title>
        <authorList>
            <consortium name="Genoscope"/>
            <person name="Aury J.-M."/>
            <person name="Jaillon O."/>
            <person name="Duret L."/>
            <person name="Noel B."/>
            <person name="Jubin C."/>
            <person name="Porcel B.M."/>
            <person name="Segurens B."/>
            <person name="Daubin V."/>
            <person name="Anthouard V."/>
            <person name="Aiach N."/>
            <person name="Arnaiz O."/>
            <person name="Billaut A."/>
            <person name="Beisson J."/>
            <person name="Blanc I."/>
            <person name="Bouhouche K."/>
            <person name="Camara F."/>
            <person name="Duharcourt S."/>
            <person name="Guigo R."/>
            <person name="Gogendeau D."/>
            <person name="Katinka M."/>
            <person name="Keller A.-M."/>
            <person name="Kissmehl R."/>
            <person name="Klotz C."/>
            <person name="Koll F."/>
            <person name="Le Moue A."/>
            <person name="Lepere C."/>
            <person name="Malinsky S."/>
            <person name="Nowacki M."/>
            <person name="Nowak J.K."/>
            <person name="Plattner H."/>
            <person name="Poulain J."/>
            <person name="Ruiz F."/>
            <person name="Serrano V."/>
            <person name="Zagulski M."/>
            <person name="Dessen P."/>
            <person name="Betermier M."/>
            <person name="Weissenbach J."/>
            <person name="Scarpelli C."/>
            <person name="Schachter V."/>
            <person name="Sperling L."/>
            <person name="Meyer E."/>
            <person name="Cohen J."/>
            <person name="Wincker P."/>
        </authorList>
    </citation>
    <scope>NUCLEOTIDE SEQUENCE [LARGE SCALE GENOMIC DNA]</scope>
    <source>
        <strain evidence="1 2">Stock d4-2</strain>
    </source>
</reference>
<dbReference type="HOGENOM" id="CLU_2077623_0_0_1"/>
<protein>
    <submittedName>
        <fullName evidence="1">Uncharacterized protein</fullName>
    </submittedName>
</protein>
<dbReference type="Proteomes" id="UP000000600">
    <property type="component" value="Unassembled WGS sequence"/>
</dbReference>
<proteinExistence type="predicted"/>
<dbReference type="KEGG" id="ptm:GSPATT00006384001"/>
<dbReference type="RefSeq" id="XP_001433282.1">
    <property type="nucleotide sequence ID" value="XM_001433245.1"/>
</dbReference>
<dbReference type="GeneID" id="5019067"/>
<dbReference type="EMBL" id="CT868041">
    <property type="protein sequence ID" value="CAK65885.1"/>
    <property type="molecule type" value="Genomic_DNA"/>
</dbReference>
<sequence length="118" mass="14053">MKKKSTNKQNKKKELTSSIKRIIKRDDQIGFQFSQKREDPKYQEDLENKEEQQYQYTDNMISQFKIKDIQQNSGLYLIVQKVHLKPVIFPQVDQMIVVNPLHQKVVTVKTVQFKARVT</sequence>
<evidence type="ECO:0000313" key="1">
    <source>
        <dbReference type="EMBL" id="CAK65885.1"/>
    </source>
</evidence>
<dbReference type="InParanoid" id="A0C518"/>